<evidence type="ECO:0000256" key="1">
    <source>
        <dbReference type="ARBA" id="ARBA00009617"/>
    </source>
</evidence>
<feature type="transmembrane region" description="Helical" evidence="2">
    <location>
        <begin position="265"/>
        <end position="285"/>
    </location>
</feature>
<evidence type="ECO:0000313" key="3">
    <source>
        <dbReference type="EMBL" id="KPL55137.1"/>
    </source>
</evidence>
<dbReference type="GO" id="GO:0005886">
    <property type="term" value="C:plasma membrane"/>
    <property type="evidence" value="ECO:0007669"/>
    <property type="project" value="TreeGrafter"/>
</dbReference>
<reference evidence="3 4" key="1">
    <citation type="submission" date="2015-09" db="EMBL/GenBank/DDBJ databases">
        <authorList>
            <consortium name="Swine Surveillance"/>
        </authorList>
    </citation>
    <scope>NUCLEOTIDE SEQUENCE [LARGE SCALE GENOMIC DNA]</scope>
    <source>
        <strain evidence="3 4">16</strain>
    </source>
</reference>
<keyword evidence="2" id="KW-0812">Transmembrane</keyword>
<dbReference type="Proteomes" id="UP000048984">
    <property type="component" value="Unassembled WGS sequence"/>
</dbReference>
<dbReference type="GO" id="GO:0015293">
    <property type="term" value="F:symporter activity"/>
    <property type="evidence" value="ECO:0007669"/>
    <property type="project" value="InterPro"/>
</dbReference>
<dbReference type="PANTHER" id="PTHR11328">
    <property type="entry name" value="MAJOR FACILITATOR SUPERFAMILY DOMAIN-CONTAINING PROTEIN"/>
    <property type="match status" value="1"/>
</dbReference>
<gene>
    <name evidence="3" type="ORF">ABB55_25310</name>
</gene>
<feature type="transmembrane region" description="Helical" evidence="2">
    <location>
        <begin position="231"/>
        <end position="253"/>
    </location>
</feature>
<feature type="transmembrane region" description="Helical" evidence="2">
    <location>
        <begin position="179"/>
        <end position="199"/>
    </location>
</feature>
<feature type="transmembrane region" description="Helical" evidence="2">
    <location>
        <begin position="453"/>
        <end position="480"/>
    </location>
</feature>
<dbReference type="Gene3D" id="1.20.1250.20">
    <property type="entry name" value="MFS general substrate transporter like domains"/>
    <property type="match status" value="2"/>
</dbReference>
<evidence type="ECO:0000313" key="4">
    <source>
        <dbReference type="Proteomes" id="UP000048984"/>
    </source>
</evidence>
<dbReference type="STRING" id="665126.ABB55_25310"/>
<dbReference type="InterPro" id="IPR036259">
    <property type="entry name" value="MFS_trans_sf"/>
</dbReference>
<dbReference type="RefSeq" id="WP_054361304.1">
    <property type="nucleotide sequence ID" value="NZ_JAPCYQ010000001.1"/>
</dbReference>
<dbReference type="GO" id="GO:0008643">
    <property type="term" value="P:carbohydrate transport"/>
    <property type="evidence" value="ECO:0007669"/>
    <property type="project" value="InterPro"/>
</dbReference>
<feature type="transmembrane region" description="Helical" evidence="2">
    <location>
        <begin position="34"/>
        <end position="56"/>
    </location>
</feature>
<dbReference type="PANTHER" id="PTHR11328:SF24">
    <property type="entry name" value="MAJOR FACILITATOR SUPERFAMILY (MFS) PROFILE DOMAIN-CONTAINING PROTEIN"/>
    <property type="match status" value="1"/>
</dbReference>
<feature type="transmembrane region" description="Helical" evidence="2">
    <location>
        <begin position="77"/>
        <end position="99"/>
    </location>
</feature>
<accession>A0A0N8GFS5</accession>
<proteinExistence type="inferred from homology"/>
<comment type="caution">
    <text evidence="3">The sequence shown here is derived from an EMBL/GenBank/DDBJ whole genome shotgun (WGS) entry which is preliminary data.</text>
</comment>
<keyword evidence="2" id="KW-1133">Transmembrane helix</keyword>
<sequence>MSLARLIAFALPALPVAAFQLPFVIIVPNFYAETLGLSLATVGILNFAVRAIDAILDPFIGYGADHIRPRWGRRRTWFAVAAVPMTLGALMVFNPFPAIDVSNTWFWAGWFFLWSAMLSVGYTALSLSHQSWAAELSPSYYGRNRMFAAREVMIVVGTLIATGLPFVLSKLGYHGDRPVLVALSILVGVATPLFVFLTVTTVPEPREATNHPLNFIGGLKGMAANKPFRRLLGAFALSYMANGMAAALLIYFVRDYVRGDEQTQRLFLLLYFLFGVLSTPLWLWVARRTSKHRAWCIAMMVACAVIVFSPFVGHHQIGDASIWAFGIIVSIAGSAVGADLMLPPSMQADVIDVDTARSGEQHTGFYFAIWALATKLALAVALGLSLVVLGYFAGFKVDRHDRIDTQTQLHQIQTVGAPEAPTTLPRVPADPNATPAQNHKVARKAAPIEQTPFALWTLAILYAWVPVALKMLSVLLIWNFPIGANEQARLREEIEAHMRERQSGTTG</sequence>
<evidence type="ECO:0008006" key="5">
    <source>
        <dbReference type="Google" id="ProtNLM"/>
    </source>
</evidence>
<feature type="transmembrane region" description="Helical" evidence="2">
    <location>
        <begin position="320"/>
        <end position="342"/>
    </location>
</feature>
<dbReference type="EMBL" id="LJYW01000001">
    <property type="protein sequence ID" value="KPL55137.1"/>
    <property type="molecule type" value="Genomic_DNA"/>
</dbReference>
<feature type="transmembrane region" description="Helical" evidence="2">
    <location>
        <begin position="294"/>
        <end position="314"/>
    </location>
</feature>
<keyword evidence="4" id="KW-1185">Reference proteome</keyword>
<dbReference type="Pfam" id="PF13347">
    <property type="entry name" value="MFS_2"/>
    <property type="match status" value="1"/>
</dbReference>
<name>A0A0N8GFS5_9HYPH</name>
<evidence type="ECO:0000256" key="2">
    <source>
        <dbReference type="SAM" id="Phobius"/>
    </source>
</evidence>
<feature type="transmembrane region" description="Helical" evidence="2">
    <location>
        <begin position="363"/>
        <end position="392"/>
    </location>
</feature>
<dbReference type="AlphaFoldDB" id="A0A0N8GFS5"/>
<feature type="transmembrane region" description="Helical" evidence="2">
    <location>
        <begin position="105"/>
        <end position="127"/>
    </location>
</feature>
<dbReference type="SUPFAM" id="SSF103473">
    <property type="entry name" value="MFS general substrate transporter"/>
    <property type="match status" value="1"/>
</dbReference>
<dbReference type="InterPro" id="IPR039672">
    <property type="entry name" value="MFS_2"/>
</dbReference>
<reference evidence="3 4" key="2">
    <citation type="submission" date="2015-10" db="EMBL/GenBank/DDBJ databases">
        <title>Draft Genome Sequence of Prosthecomicrobium hirschii ATCC 27832.</title>
        <authorList>
            <person name="Daniel J."/>
            <person name="Givan S.A."/>
            <person name="Brun Y.V."/>
            <person name="Brown P.J."/>
        </authorList>
    </citation>
    <scope>NUCLEOTIDE SEQUENCE [LARGE SCALE GENOMIC DNA]</scope>
    <source>
        <strain evidence="3 4">16</strain>
    </source>
</reference>
<organism evidence="3 4">
    <name type="scientific">Prosthecodimorpha hirschii</name>
    <dbReference type="NCBI Taxonomy" id="665126"/>
    <lineage>
        <taxon>Bacteria</taxon>
        <taxon>Pseudomonadati</taxon>
        <taxon>Pseudomonadota</taxon>
        <taxon>Alphaproteobacteria</taxon>
        <taxon>Hyphomicrobiales</taxon>
        <taxon>Ancalomicrobiaceae</taxon>
        <taxon>Prosthecodimorpha</taxon>
    </lineage>
</organism>
<keyword evidence="2" id="KW-0472">Membrane</keyword>
<comment type="similarity">
    <text evidence="1">Belongs to the sodium:galactoside symporter (TC 2.A.2) family.</text>
</comment>
<feature type="transmembrane region" description="Helical" evidence="2">
    <location>
        <begin position="147"/>
        <end position="167"/>
    </location>
</feature>
<protein>
    <recommendedName>
        <fullName evidence="5">MFS transporter</fullName>
    </recommendedName>
</protein>